<keyword evidence="2" id="KW-1185">Reference proteome</keyword>
<accession>A0A927MPS7</accession>
<dbReference type="RefSeq" id="WP_192748972.1">
    <property type="nucleotide sequence ID" value="NZ_BAABJL010000169.1"/>
</dbReference>
<name>A0A927MPS7_9ACTN</name>
<protein>
    <submittedName>
        <fullName evidence="1">Uncharacterized protein</fullName>
    </submittedName>
</protein>
<organism evidence="1 2">
    <name type="scientific">Actinopolymorpha pittospori</name>
    <dbReference type="NCBI Taxonomy" id="648752"/>
    <lineage>
        <taxon>Bacteria</taxon>
        <taxon>Bacillati</taxon>
        <taxon>Actinomycetota</taxon>
        <taxon>Actinomycetes</taxon>
        <taxon>Propionibacteriales</taxon>
        <taxon>Actinopolymorphaceae</taxon>
        <taxon>Actinopolymorpha</taxon>
    </lineage>
</organism>
<dbReference type="AlphaFoldDB" id="A0A927MPS7"/>
<dbReference type="Proteomes" id="UP000638648">
    <property type="component" value="Unassembled WGS sequence"/>
</dbReference>
<dbReference type="EMBL" id="JADBEM010000001">
    <property type="protein sequence ID" value="MBE1604434.1"/>
    <property type="molecule type" value="Genomic_DNA"/>
</dbReference>
<comment type="caution">
    <text evidence="1">The sequence shown here is derived from an EMBL/GenBank/DDBJ whole genome shotgun (WGS) entry which is preliminary data.</text>
</comment>
<reference evidence="1" key="1">
    <citation type="submission" date="2020-10" db="EMBL/GenBank/DDBJ databases">
        <title>Sequencing the genomes of 1000 actinobacteria strains.</title>
        <authorList>
            <person name="Klenk H.-P."/>
        </authorList>
    </citation>
    <scope>NUCLEOTIDE SEQUENCE</scope>
    <source>
        <strain evidence="1">DSM 45354</strain>
    </source>
</reference>
<sequence>MTIPFRLLRDALIQLALDPQQQRQVLAGTVVTDELVLDLDNAVASLEHESQRTGITLDEALLSALRELNDLLGAQSSDELWDDESLDTHPTWAHARQKARELLPQLPTAADSADSKDTTPA</sequence>
<evidence type="ECO:0000313" key="2">
    <source>
        <dbReference type="Proteomes" id="UP000638648"/>
    </source>
</evidence>
<proteinExistence type="predicted"/>
<gene>
    <name evidence="1" type="ORF">HEB94_001282</name>
</gene>
<evidence type="ECO:0000313" key="1">
    <source>
        <dbReference type="EMBL" id="MBE1604434.1"/>
    </source>
</evidence>